<dbReference type="PROSITE" id="PS00136">
    <property type="entry name" value="SUBTILASE_ASP"/>
    <property type="match status" value="1"/>
</dbReference>
<dbReference type="PROSITE" id="PS51892">
    <property type="entry name" value="SUBTILASE"/>
    <property type="match status" value="1"/>
</dbReference>
<dbReference type="Pfam" id="PF00082">
    <property type="entry name" value="Peptidase_S8"/>
    <property type="match status" value="1"/>
</dbReference>
<dbReference type="EC" id="3.4.21.62" evidence="6"/>
<dbReference type="Gene3D" id="3.40.50.200">
    <property type="entry name" value="Peptidase S8/S53 domain"/>
    <property type="match status" value="1"/>
</dbReference>
<dbReference type="GO" id="GO:0004252">
    <property type="term" value="F:serine-type endopeptidase activity"/>
    <property type="evidence" value="ECO:0007669"/>
    <property type="project" value="UniProtKB-UniRule"/>
</dbReference>
<dbReference type="PROSITE" id="PS00138">
    <property type="entry name" value="SUBTILASE_SER"/>
    <property type="match status" value="1"/>
</dbReference>
<keyword evidence="3 8" id="KW-0378">Hydrolase</keyword>
<dbReference type="InterPro" id="IPR000209">
    <property type="entry name" value="Peptidase_S8/S53_dom"/>
</dbReference>
<proteinExistence type="inferred from homology"/>
<comment type="similarity">
    <text evidence="1 8 9">Belongs to the peptidase S8 family.</text>
</comment>
<evidence type="ECO:0000256" key="2">
    <source>
        <dbReference type="ARBA" id="ARBA00022670"/>
    </source>
</evidence>
<evidence type="ECO:0000256" key="4">
    <source>
        <dbReference type="ARBA" id="ARBA00022825"/>
    </source>
</evidence>
<dbReference type="PANTHER" id="PTHR43806">
    <property type="entry name" value="PEPTIDASE S8"/>
    <property type="match status" value="1"/>
</dbReference>
<dbReference type="GO" id="GO:0006508">
    <property type="term" value="P:proteolysis"/>
    <property type="evidence" value="ECO:0007669"/>
    <property type="project" value="UniProtKB-KW"/>
</dbReference>
<dbReference type="EMBL" id="SPLM01000002">
    <property type="protein sequence ID" value="TMW68519.1"/>
    <property type="molecule type" value="Genomic_DNA"/>
</dbReference>
<comment type="caution">
    <text evidence="13">The sequence shown here is derived from an EMBL/GenBank/DDBJ whole genome shotgun (WGS) entry which is preliminary data.</text>
</comment>
<sequence length="509" mass="53663">MRVLRSYLLLAALVAAAYADESVSSPKQGIVKSANDSPVQNARTTPRLAPTIQEEIEKKGYANVMISMKEDRPSDLLSMKAIRRRLRKLRVACEGDEPDQVAALVEGLEQHAKESHAPVLQAIEEANATTYSSVESLWITNEVAVREATAELLEKLQDLPSVGEIHLEQVAKIPLTNHASVSSVSSEAVNATSANQWSLERIQATDSWAQGFTGSSIRVGVIDSGVRPTHSALAGRMLEGFGWYDGISNVTEPEDAAGHGTSVLSIIAGANNLGVAPEATWLACRACNEYGECMDSSVLLCAQYMLCPFNVVTGEKDCSKRPHVINMSWNYEYQGVNIAQPAVEAWLTAGIVPVISNGNSGSSCGSVNSPADWASTSITVGATNAKDDIWPGSARGPGPDGSIKPDLSAPGADVVAAAIDSDDAVAKFLGTSGAAPFVSGAVALLLQAAPSLTPEAVKELLLTNADTEPLVAHDKDSCVKEATSMSFPNNVYGHGRLNVLKALTKATQA</sequence>
<evidence type="ECO:0000256" key="9">
    <source>
        <dbReference type="RuleBase" id="RU003355"/>
    </source>
</evidence>
<feature type="domain" description="Peptidase S8/S53" evidence="12">
    <location>
        <begin position="214"/>
        <end position="495"/>
    </location>
</feature>
<dbReference type="InterPro" id="IPR023828">
    <property type="entry name" value="Peptidase_S8_Ser-AS"/>
</dbReference>
<protein>
    <recommendedName>
        <fullName evidence="6">subtilisin</fullName>
        <ecNumber evidence="6">3.4.21.62</ecNumber>
    </recommendedName>
</protein>
<evidence type="ECO:0000313" key="14">
    <source>
        <dbReference type="Proteomes" id="UP000794436"/>
    </source>
</evidence>
<feature type="active site" description="Charge relay system" evidence="7 8">
    <location>
        <position position="223"/>
    </location>
</feature>
<feature type="region of interest" description="Disordered" evidence="10">
    <location>
        <begin position="388"/>
        <end position="407"/>
    </location>
</feature>
<evidence type="ECO:0000259" key="12">
    <source>
        <dbReference type="Pfam" id="PF00082"/>
    </source>
</evidence>
<evidence type="ECO:0000256" key="10">
    <source>
        <dbReference type="SAM" id="MobiDB-lite"/>
    </source>
</evidence>
<dbReference type="PRINTS" id="PR00723">
    <property type="entry name" value="SUBTILISIN"/>
</dbReference>
<comment type="catalytic activity">
    <reaction evidence="5">
        <text>Hydrolysis of proteins with broad specificity for peptide bonds, and a preference for a large uncharged residue in P1. Hydrolyzes peptide amides.</text>
        <dbReference type="EC" id="3.4.21.62"/>
    </reaction>
</comment>
<gene>
    <name evidence="13" type="ORF">Poli38472_005987</name>
</gene>
<feature type="chain" id="PRO_5035427673" description="subtilisin" evidence="11">
    <location>
        <begin position="20"/>
        <end position="509"/>
    </location>
</feature>
<accession>A0A8K1FPM6</accession>
<dbReference type="InterPro" id="IPR015500">
    <property type="entry name" value="Peptidase_S8_subtilisin-rel"/>
</dbReference>
<feature type="active site" description="Charge relay system" evidence="7 8">
    <location>
        <position position="432"/>
    </location>
</feature>
<keyword evidence="4 8" id="KW-0720">Serine protease</keyword>
<evidence type="ECO:0000256" key="3">
    <source>
        <dbReference type="ARBA" id="ARBA00022801"/>
    </source>
</evidence>
<dbReference type="AlphaFoldDB" id="A0A8K1FPM6"/>
<dbReference type="OrthoDB" id="155729at2759"/>
<feature type="signal peptide" evidence="11">
    <location>
        <begin position="1"/>
        <end position="19"/>
    </location>
</feature>
<keyword evidence="2 8" id="KW-0645">Protease</keyword>
<evidence type="ECO:0000256" key="1">
    <source>
        <dbReference type="ARBA" id="ARBA00011073"/>
    </source>
</evidence>
<evidence type="ECO:0000256" key="8">
    <source>
        <dbReference type="PROSITE-ProRule" id="PRU01240"/>
    </source>
</evidence>
<reference evidence="13" key="1">
    <citation type="submission" date="2019-03" db="EMBL/GenBank/DDBJ databases">
        <title>Long read genome sequence of the mycoparasitic Pythium oligandrum ATCC 38472 isolated from sugarbeet rhizosphere.</title>
        <authorList>
            <person name="Gaulin E."/>
        </authorList>
    </citation>
    <scope>NUCLEOTIDE SEQUENCE</scope>
    <source>
        <strain evidence="13">ATCC 38472_TT</strain>
    </source>
</reference>
<feature type="active site" description="Charge relay system" evidence="7 8">
    <location>
        <position position="259"/>
    </location>
</feature>
<evidence type="ECO:0000313" key="13">
    <source>
        <dbReference type="EMBL" id="TMW68519.1"/>
    </source>
</evidence>
<evidence type="ECO:0000256" key="6">
    <source>
        <dbReference type="ARBA" id="ARBA00023619"/>
    </source>
</evidence>
<name>A0A8K1FPM6_PYTOL</name>
<dbReference type="SUPFAM" id="SSF52743">
    <property type="entry name" value="Subtilisin-like"/>
    <property type="match status" value="1"/>
</dbReference>
<keyword evidence="11" id="KW-0732">Signal</keyword>
<evidence type="ECO:0000256" key="11">
    <source>
        <dbReference type="SAM" id="SignalP"/>
    </source>
</evidence>
<dbReference type="Proteomes" id="UP000794436">
    <property type="component" value="Unassembled WGS sequence"/>
</dbReference>
<dbReference type="InterPro" id="IPR050131">
    <property type="entry name" value="Peptidase_S8_subtilisin-like"/>
</dbReference>
<organism evidence="13 14">
    <name type="scientific">Pythium oligandrum</name>
    <name type="common">Mycoparasitic fungus</name>
    <dbReference type="NCBI Taxonomy" id="41045"/>
    <lineage>
        <taxon>Eukaryota</taxon>
        <taxon>Sar</taxon>
        <taxon>Stramenopiles</taxon>
        <taxon>Oomycota</taxon>
        <taxon>Peronosporomycetes</taxon>
        <taxon>Pythiales</taxon>
        <taxon>Pythiaceae</taxon>
        <taxon>Pythium</taxon>
    </lineage>
</organism>
<dbReference type="InterPro" id="IPR023827">
    <property type="entry name" value="Peptidase_S8_Asp-AS"/>
</dbReference>
<evidence type="ECO:0000256" key="7">
    <source>
        <dbReference type="PIRSR" id="PIRSR615500-1"/>
    </source>
</evidence>
<evidence type="ECO:0000256" key="5">
    <source>
        <dbReference type="ARBA" id="ARBA00023529"/>
    </source>
</evidence>
<dbReference type="PANTHER" id="PTHR43806:SF67">
    <property type="entry name" value="EGF-LIKE DOMAIN-CONTAINING PROTEIN"/>
    <property type="match status" value="1"/>
</dbReference>
<keyword evidence="14" id="KW-1185">Reference proteome</keyword>
<dbReference type="InterPro" id="IPR036852">
    <property type="entry name" value="Peptidase_S8/S53_dom_sf"/>
</dbReference>